<keyword evidence="5" id="KW-0325">Glycoprotein</keyword>
<evidence type="ECO:0000256" key="7">
    <source>
        <dbReference type="ARBA" id="ARBA00023157"/>
    </source>
</evidence>
<reference evidence="12 13" key="1">
    <citation type="journal article" date="2021" name="BMC Genomics">
        <title>Telomere-to-telomere genome assembly of asparaginase-producing Trichoderma simmonsii.</title>
        <authorList>
            <person name="Chung D."/>
            <person name="Kwon Y.M."/>
            <person name="Yang Y."/>
        </authorList>
    </citation>
    <scope>NUCLEOTIDE SEQUENCE [LARGE SCALE GENOMIC DNA]</scope>
    <source>
        <strain evidence="12 13">GH-Sj1</strain>
    </source>
</reference>
<evidence type="ECO:0000256" key="8">
    <source>
        <dbReference type="ARBA" id="ARBA00023288"/>
    </source>
</evidence>
<evidence type="ECO:0000256" key="4">
    <source>
        <dbReference type="ARBA" id="ARBA00022525"/>
    </source>
</evidence>
<sequence length="87" mass="8625">MQFTLVLTTFAAIVYGQTINGVPACAIPCIEDAISSQTSCASTDFACACPSISAVSAAGAPCVVAACGEDVATNQAFPAVQAFCAAQ</sequence>
<keyword evidence="9" id="KW-0408">Iron</keyword>
<evidence type="ECO:0000256" key="10">
    <source>
        <dbReference type="SAM" id="SignalP"/>
    </source>
</evidence>
<organism evidence="12 13">
    <name type="scientific">Trichoderma simmonsii</name>
    <dbReference type="NCBI Taxonomy" id="1491479"/>
    <lineage>
        <taxon>Eukaryota</taxon>
        <taxon>Fungi</taxon>
        <taxon>Dikarya</taxon>
        <taxon>Ascomycota</taxon>
        <taxon>Pezizomycotina</taxon>
        <taxon>Sordariomycetes</taxon>
        <taxon>Hypocreomycetidae</taxon>
        <taxon>Hypocreales</taxon>
        <taxon>Hypocreaceae</taxon>
        <taxon>Trichoderma</taxon>
    </lineage>
</organism>
<evidence type="ECO:0000256" key="1">
    <source>
        <dbReference type="ARBA" id="ARBA00004589"/>
    </source>
</evidence>
<dbReference type="PROSITE" id="PS52012">
    <property type="entry name" value="CFEM"/>
    <property type="match status" value="1"/>
</dbReference>
<feature type="chain" id="PRO_5034668801" evidence="10">
    <location>
        <begin position="17"/>
        <end position="87"/>
    </location>
</feature>
<dbReference type="Proteomes" id="UP000826661">
    <property type="component" value="Chromosome II"/>
</dbReference>
<dbReference type="EMBL" id="CP075865">
    <property type="protein sequence ID" value="QYS96826.1"/>
    <property type="molecule type" value="Genomic_DNA"/>
</dbReference>
<comment type="subcellular location">
    <subcellularLocation>
        <location evidence="1">Membrane</location>
        <topology evidence="1">Lipid-anchor</topology>
        <topology evidence="1">GPI-anchor</topology>
    </subcellularLocation>
    <subcellularLocation>
        <location evidence="2">Secreted</location>
    </subcellularLocation>
</comment>
<keyword evidence="5" id="KW-0336">GPI-anchor</keyword>
<keyword evidence="4" id="KW-0964">Secreted</keyword>
<keyword evidence="9" id="KW-0479">Metal-binding</keyword>
<evidence type="ECO:0000259" key="11">
    <source>
        <dbReference type="PROSITE" id="PS52012"/>
    </source>
</evidence>
<name>A0A8G0PD34_9HYPO</name>
<evidence type="ECO:0000256" key="3">
    <source>
        <dbReference type="ARBA" id="ARBA00010031"/>
    </source>
</evidence>
<evidence type="ECO:0000256" key="9">
    <source>
        <dbReference type="PROSITE-ProRule" id="PRU01356"/>
    </source>
</evidence>
<keyword evidence="13" id="KW-1185">Reference proteome</keyword>
<dbReference type="Pfam" id="PF05730">
    <property type="entry name" value="CFEM"/>
    <property type="match status" value="1"/>
</dbReference>
<evidence type="ECO:0000256" key="6">
    <source>
        <dbReference type="ARBA" id="ARBA00022729"/>
    </source>
</evidence>
<comment type="similarity">
    <text evidence="3">Belongs to the RBT5 family.</text>
</comment>
<gene>
    <name evidence="12" type="ORF">H0G86_004060</name>
</gene>
<keyword evidence="9" id="KW-0349">Heme</keyword>
<feature type="domain" description="CFEM" evidence="11">
    <location>
        <begin position="1"/>
        <end position="87"/>
    </location>
</feature>
<feature type="disulfide bond" evidence="9">
    <location>
        <begin position="40"/>
        <end position="47"/>
    </location>
</feature>
<dbReference type="InterPro" id="IPR008427">
    <property type="entry name" value="Extracellular_membr_CFEM_dom"/>
</dbReference>
<comment type="caution">
    <text evidence="9">Lacks conserved residue(s) required for the propagation of feature annotation.</text>
</comment>
<keyword evidence="8" id="KW-0449">Lipoprotein</keyword>
<dbReference type="GO" id="GO:0098552">
    <property type="term" value="C:side of membrane"/>
    <property type="evidence" value="ECO:0007669"/>
    <property type="project" value="UniProtKB-KW"/>
</dbReference>
<proteinExistence type="inferred from homology"/>
<dbReference type="GO" id="GO:0005576">
    <property type="term" value="C:extracellular region"/>
    <property type="evidence" value="ECO:0007669"/>
    <property type="project" value="UniProtKB-SubCell"/>
</dbReference>
<dbReference type="AlphaFoldDB" id="A0A8G0PD34"/>
<evidence type="ECO:0000313" key="12">
    <source>
        <dbReference type="EMBL" id="QYS96826.1"/>
    </source>
</evidence>
<evidence type="ECO:0000313" key="13">
    <source>
        <dbReference type="Proteomes" id="UP000826661"/>
    </source>
</evidence>
<keyword evidence="7 9" id="KW-1015">Disulfide bond</keyword>
<keyword evidence="6 10" id="KW-0732">Signal</keyword>
<dbReference type="GO" id="GO:0046872">
    <property type="term" value="F:metal ion binding"/>
    <property type="evidence" value="ECO:0007669"/>
    <property type="project" value="UniProtKB-UniRule"/>
</dbReference>
<evidence type="ECO:0000256" key="2">
    <source>
        <dbReference type="ARBA" id="ARBA00004613"/>
    </source>
</evidence>
<feature type="binding site" description="axial binding residue" evidence="9">
    <location>
        <position position="44"/>
    </location>
    <ligand>
        <name>heme</name>
        <dbReference type="ChEBI" id="CHEBI:30413"/>
    </ligand>
    <ligandPart>
        <name>Fe</name>
        <dbReference type="ChEBI" id="CHEBI:18248"/>
    </ligandPart>
</feature>
<protein>
    <submittedName>
        <fullName evidence="12">CFEM domain-containing protein</fullName>
    </submittedName>
</protein>
<evidence type="ECO:0000256" key="5">
    <source>
        <dbReference type="ARBA" id="ARBA00022622"/>
    </source>
</evidence>
<accession>A0A8G0PD34</accession>
<feature type="signal peptide" evidence="10">
    <location>
        <begin position="1"/>
        <end position="16"/>
    </location>
</feature>
<dbReference type="SMART" id="SM00747">
    <property type="entry name" value="CFEM"/>
    <property type="match status" value="1"/>
</dbReference>
<keyword evidence="5" id="KW-0472">Membrane</keyword>